<organism evidence="4 5">
    <name type="scientific">Roseiconus nitratireducens</name>
    <dbReference type="NCBI Taxonomy" id="2605748"/>
    <lineage>
        <taxon>Bacteria</taxon>
        <taxon>Pseudomonadati</taxon>
        <taxon>Planctomycetota</taxon>
        <taxon>Planctomycetia</taxon>
        <taxon>Pirellulales</taxon>
        <taxon>Pirellulaceae</taxon>
        <taxon>Roseiconus</taxon>
    </lineage>
</organism>
<dbReference type="RefSeq" id="WP_150077578.1">
    <property type="nucleotide sequence ID" value="NZ_VWOX01000009.1"/>
</dbReference>
<feature type="domain" description="DUF1549" evidence="2">
    <location>
        <begin position="376"/>
        <end position="559"/>
    </location>
</feature>
<reference evidence="4 5" key="1">
    <citation type="submission" date="2019-08" db="EMBL/GenBank/DDBJ databases">
        <authorList>
            <person name="Dhanesh K."/>
            <person name="Kumar G."/>
            <person name="Sasikala C."/>
            <person name="Venkata Ramana C."/>
        </authorList>
    </citation>
    <scope>NUCLEOTIDE SEQUENCE [LARGE SCALE GENOMIC DNA]</scope>
    <source>
        <strain evidence="4 5">JC645</strain>
    </source>
</reference>
<name>A0A5M6D2X0_9BACT</name>
<dbReference type="EMBL" id="VWOX01000009">
    <property type="protein sequence ID" value="KAA5541844.1"/>
    <property type="molecule type" value="Genomic_DNA"/>
</dbReference>
<dbReference type="Proteomes" id="UP000324479">
    <property type="component" value="Unassembled WGS sequence"/>
</dbReference>
<accession>A0A5M6D2X0</accession>
<dbReference type="InterPro" id="IPR022655">
    <property type="entry name" value="DUF1553"/>
</dbReference>
<evidence type="ECO:0000313" key="4">
    <source>
        <dbReference type="EMBL" id="KAA5541844.1"/>
    </source>
</evidence>
<comment type="caution">
    <text evidence="4">The sequence shown here is derived from an EMBL/GenBank/DDBJ whole genome shotgun (WGS) entry which is preliminary data.</text>
</comment>
<keyword evidence="5" id="KW-1185">Reference proteome</keyword>
<feature type="region of interest" description="Disordered" evidence="1">
    <location>
        <begin position="580"/>
        <end position="605"/>
    </location>
</feature>
<feature type="domain" description="DUF1553" evidence="3">
    <location>
        <begin position="608"/>
        <end position="835"/>
    </location>
</feature>
<evidence type="ECO:0000259" key="3">
    <source>
        <dbReference type="Pfam" id="PF07587"/>
    </source>
</evidence>
<dbReference type="PANTHER" id="PTHR35889">
    <property type="entry name" value="CYCLOINULO-OLIGOSACCHARIDE FRUCTANOTRANSFERASE-RELATED"/>
    <property type="match status" value="1"/>
</dbReference>
<gene>
    <name evidence="4" type="ORF">FYK55_16710</name>
</gene>
<evidence type="ECO:0000313" key="5">
    <source>
        <dbReference type="Proteomes" id="UP000324479"/>
    </source>
</evidence>
<dbReference type="PANTHER" id="PTHR35889:SF3">
    <property type="entry name" value="F-BOX DOMAIN-CONTAINING PROTEIN"/>
    <property type="match status" value="1"/>
</dbReference>
<evidence type="ECO:0000256" key="1">
    <source>
        <dbReference type="SAM" id="MobiDB-lite"/>
    </source>
</evidence>
<dbReference type="Pfam" id="PF07583">
    <property type="entry name" value="PSCyt2"/>
    <property type="match status" value="1"/>
</dbReference>
<dbReference type="AlphaFoldDB" id="A0A5M6D2X0"/>
<dbReference type="InterPro" id="IPR011444">
    <property type="entry name" value="DUF1549"/>
</dbReference>
<sequence length="863" mass="95474">MNTERVTDGLVFVASRFVQVRGGPARIRSAGAFLWHAAALTWVIAGGMSHGDAWGTDSVDSSANSGGPALAFDHRQEDLELRGRDARLQLIVSRSDTSGNVTDATREVTYTVDPDGIVEVSQEGFVTPLADGACTIVAESAEGTRVATSLVVADMTANPPLSFPGQIVPIFTKLSCNGGGCHGKAAGQNGFKLSLLGFEPREDYRHLIDESRGRRISPAIPDRSLLLLKATNASPHGGGQRLQVDSHEYRMLRRWIAQGMPYGNGDEPTVVSIEVFPPHRRLSPSSRQQLSVVATYSDGSREDVTRGAVYESNDPEMAEVNARGLVELQEFVGDVAVMARFQGQVAVFRADIPLTSTSTLAGEASQMEFPEPRNIVDELVFKKLASLRIPASPPCDDATYLRRVTLDIAGRLPTLQEAQAFASDGSPDKRARWVDHLLDSFDHAQYFANKWNAILKNRRQRGELHLSTMAFHDWIQQSIYSNQPYDQFVRDIITASGSVASNPPVAWYQQVNDVNQRVEDAAQLFLGQRIQCARCHHHPYEKWSRSDYAQMAAFFTTVTKKADGDPAEPDYVTRVAAAQLPDPKTGKPLPPAGLDAPPVTPRPGEDPRVQLADWMTDPSNPYFARAIANRYWKHFMGRGLIEPEDDLRVTNPPSNPELLDALADTLVKSGYDLKALIRMITVSKAYALDSQPMERNLGDRRSYSRFYPKRLQAEVLLDAVDQVTGTPTRFAGMPQNVRAVSLPDTEFDSYFLDVFGRPDSTTACECERSQDANLTQSLHLLNSEQMQNKLSDDGGRAAALAADPSRTDQQKVEELFQIALSREPADEEMKAMVSYLSRKEDSRKAYEDLIWSLINSKEFLFNH</sequence>
<dbReference type="Gene3D" id="2.60.40.1080">
    <property type="match status" value="2"/>
</dbReference>
<protein>
    <submittedName>
        <fullName evidence="4">DUF1553 domain-containing protein</fullName>
    </submittedName>
</protein>
<proteinExistence type="predicted"/>
<dbReference type="Pfam" id="PF07587">
    <property type="entry name" value="PSD1"/>
    <property type="match status" value="1"/>
</dbReference>
<evidence type="ECO:0000259" key="2">
    <source>
        <dbReference type="Pfam" id="PF07583"/>
    </source>
</evidence>